<keyword evidence="1" id="KW-0808">Transferase</keyword>
<dbReference type="Gene3D" id="3.40.50.2020">
    <property type="match status" value="1"/>
</dbReference>
<sequence>MENNLESRIVKINSRTSSGVTLKVIPGHFATNHSHINYYIDMTTLKTRQSEAAAVAKSFVNKYSAITVVDTIVCMDGCEVIGAYLADELTRNGVQSMNQHKTIYVISPEYDSTGQMIFRDNIQPMVRGKNIILLVASATTGKTIRRCLECLDYYGGKVEGISAIFSAVSYIDGIEVDSIFQEKDVPEYNTYSHVDCPFCKKGERLEALVNSFGYSAL</sequence>
<evidence type="ECO:0000313" key="2">
    <source>
        <dbReference type="Proteomes" id="UP000482209"/>
    </source>
</evidence>
<dbReference type="GO" id="GO:0016757">
    <property type="term" value="F:glycosyltransferase activity"/>
    <property type="evidence" value="ECO:0007669"/>
    <property type="project" value="UniProtKB-KW"/>
</dbReference>
<keyword evidence="2" id="KW-1185">Reference proteome</keyword>
<dbReference type="InterPro" id="IPR029057">
    <property type="entry name" value="PRTase-like"/>
</dbReference>
<name>A0A6L5XUX9_9FIRM</name>
<dbReference type="EMBL" id="VUMT01000002">
    <property type="protein sequence ID" value="MSS62616.1"/>
    <property type="molecule type" value="Genomic_DNA"/>
</dbReference>
<reference evidence="1 2" key="1">
    <citation type="submission" date="2019-08" db="EMBL/GenBank/DDBJ databases">
        <title>In-depth cultivation of the pig gut microbiome towards novel bacterial diversity and tailored functional studies.</title>
        <authorList>
            <person name="Wylensek D."/>
            <person name="Hitch T.C.A."/>
            <person name="Clavel T."/>
        </authorList>
    </citation>
    <scope>NUCLEOTIDE SEQUENCE [LARGE SCALE GENOMIC DNA]</scope>
    <source>
        <strain evidence="1 2">WCA-693-APC-MOT-I</strain>
    </source>
</reference>
<dbReference type="CDD" id="cd06223">
    <property type="entry name" value="PRTases_typeI"/>
    <property type="match status" value="1"/>
</dbReference>
<organism evidence="1 2">
    <name type="scientific">Velocimicrobium porci</name>
    <dbReference type="NCBI Taxonomy" id="2606634"/>
    <lineage>
        <taxon>Bacteria</taxon>
        <taxon>Bacillati</taxon>
        <taxon>Bacillota</taxon>
        <taxon>Clostridia</taxon>
        <taxon>Lachnospirales</taxon>
        <taxon>Lachnospiraceae</taxon>
        <taxon>Velocimicrobium</taxon>
    </lineage>
</organism>
<keyword evidence="1" id="KW-0328">Glycosyltransferase</keyword>
<gene>
    <name evidence="1" type="ORF">FYJ58_01740</name>
</gene>
<proteinExistence type="predicted"/>
<dbReference type="InterPro" id="IPR000836">
    <property type="entry name" value="PRTase_dom"/>
</dbReference>
<evidence type="ECO:0000313" key="1">
    <source>
        <dbReference type="EMBL" id="MSS62616.1"/>
    </source>
</evidence>
<comment type="caution">
    <text evidence="1">The sequence shown here is derived from an EMBL/GenBank/DDBJ whole genome shotgun (WGS) entry which is preliminary data.</text>
</comment>
<dbReference type="Proteomes" id="UP000482209">
    <property type="component" value="Unassembled WGS sequence"/>
</dbReference>
<protein>
    <submittedName>
        <fullName evidence="1">Orotate phosphoribosyltransferase</fullName>
    </submittedName>
</protein>
<dbReference type="AlphaFoldDB" id="A0A6L5XUX9"/>
<accession>A0A6L5XUX9</accession>
<dbReference type="SUPFAM" id="SSF53271">
    <property type="entry name" value="PRTase-like"/>
    <property type="match status" value="1"/>
</dbReference>
<dbReference type="RefSeq" id="WP_154516365.1">
    <property type="nucleotide sequence ID" value="NZ_VUMT01000002.1"/>
</dbReference>